<dbReference type="AlphaFoldDB" id="A0A7M5XAM7"/>
<evidence type="ECO:0000256" key="1">
    <source>
        <dbReference type="SAM" id="Phobius"/>
    </source>
</evidence>
<dbReference type="SUPFAM" id="SSF51197">
    <property type="entry name" value="Clavaminate synthase-like"/>
    <property type="match status" value="1"/>
</dbReference>
<dbReference type="RefSeq" id="XP_066917834.1">
    <property type="nucleotide sequence ID" value="XM_067061733.1"/>
</dbReference>
<dbReference type="PANTHER" id="PTHR12480:SF13">
    <property type="entry name" value="LD14533P"/>
    <property type="match status" value="1"/>
</dbReference>
<proteinExistence type="predicted"/>
<keyword evidence="1" id="KW-0812">Transmembrane</keyword>
<keyword evidence="1" id="KW-0472">Membrane</keyword>
<dbReference type="EnsemblMetazoa" id="CLYHEMT020108.3">
    <property type="protein sequence ID" value="CLYHEMP020108.3"/>
    <property type="gene ID" value="CLYHEMG020108"/>
</dbReference>
<dbReference type="InterPro" id="IPR050910">
    <property type="entry name" value="JMJD6_ArgDemeth/LysHydrox"/>
</dbReference>
<dbReference type="GeneID" id="136805168"/>
<dbReference type="PANTHER" id="PTHR12480">
    <property type="entry name" value="ARGININE DEMETHYLASE AND LYSYL-HYDROXYLASE JMJD"/>
    <property type="match status" value="1"/>
</dbReference>
<reference evidence="3" key="1">
    <citation type="submission" date="2021-01" db="UniProtKB">
        <authorList>
            <consortium name="EnsemblMetazoa"/>
        </authorList>
    </citation>
    <scope>IDENTIFICATION</scope>
</reference>
<keyword evidence="1" id="KW-1133">Transmembrane helix</keyword>
<keyword evidence="4" id="KW-1185">Reference proteome</keyword>
<dbReference type="RefSeq" id="XP_066917833.1">
    <property type="nucleotide sequence ID" value="XM_067061732.1"/>
</dbReference>
<dbReference type="GO" id="GO:0016706">
    <property type="term" value="F:2-oxoglutarate-dependent dioxygenase activity"/>
    <property type="evidence" value="ECO:0007669"/>
    <property type="project" value="TreeGrafter"/>
</dbReference>
<dbReference type="OrthoDB" id="10063099at2759"/>
<sequence length="334" mass="39020">MSRLEKRMEAKLQSLFTNALRNGIPQNQLQRISRVENSIKPKYTTKPVNKKYYMMIFSIICVLLAAGIPQEHYGQPLQYLNALFKVRVFDPFGKCWLHPSYTTYDLMRPIAKCDVYRNLSEVPIVQNMTRQHFLQNFAYTGTPVLIKGGAATWPALNTFSYKYFKRLYTDMNAFEDFETYRCQFFEYKTNLRSLRDVFKMSKRRAALKKDQWYIGWSNCLPRIQTILRRHYQRPAFLPVDSESSSLDWIFMGGSGRGAMMHIDAVNRPSWQAMIKGKKTWTIQPPPECLLHSSKRLQVTMEPGDILVVDTNKWYHSTYIHPEGGLAITIGSEYD</sequence>
<feature type="transmembrane region" description="Helical" evidence="1">
    <location>
        <begin position="52"/>
        <end position="69"/>
    </location>
</feature>
<accession>A0A7M5XAM7</accession>
<dbReference type="Gene3D" id="2.60.120.650">
    <property type="entry name" value="Cupin"/>
    <property type="match status" value="1"/>
</dbReference>
<dbReference type="Pfam" id="PF13621">
    <property type="entry name" value="Cupin_8"/>
    <property type="match status" value="1"/>
</dbReference>
<dbReference type="InterPro" id="IPR041667">
    <property type="entry name" value="Cupin_8"/>
</dbReference>
<dbReference type="RefSeq" id="XP_066917832.1">
    <property type="nucleotide sequence ID" value="XM_067061731.1"/>
</dbReference>
<evidence type="ECO:0000313" key="4">
    <source>
        <dbReference type="Proteomes" id="UP000594262"/>
    </source>
</evidence>
<protein>
    <recommendedName>
        <fullName evidence="2">Cupin-like domain-containing protein</fullName>
    </recommendedName>
</protein>
<dbReference type="EnsemblMetazoa" id="CLYHEMT020108.6">
    <property type="protein sequence ID" value="CLYHEMP020108.6"/>
    <property type="gene ID" value="CLYHEMG020108"/>
</dbReference>
<dbReference type="Proteomes" id="UP000594262">
    <property type="component" value="Unplaced"/>
</dbReference>
<organism evidence="3 4">
    <name type="scientific">Clytia hemisphaerica</name>
    <dbReference type="NCBI Taxonomy" id="252671"/>
    <lineage>
        <taxon>Eukaryota</taxon>
        <taxon>Metazoa</taxon>
        <taxon>Cnidaria</taxon>
        <taxon>Hydrozoa</taxon>
        <taxon>Hydroidolina</taxon>
        <taxon>Leptothecata</taxon>
        <taxon>Obeliida</taxon>
        <taxon>Clytiidae</taxon>
        <taxon>Clytia</taxon>
    </lineage>
</organism>
<name>A0A7M5XAM7_9CNID</name>
<feature type="domain" description="Cupin-like" evidence="2">
    <location>
        <begin position="132"/>
        <end position="286"/>
    </location>
</feature>
<evidence type="ECO:0000259" key="2">
    <source>
        <dbReference type="Pfam" id="PF13621"/>
    </source>
</evidence>
<evidence type="ECO:0000313" key="3">
    <source>
        <dbReference type="EnsemblMetazoa" id="CLYHEMP020108.6"/>
    </source>
</evidence>